<evidence type="ECO:0000313" key="8">
    <source>
        <dbReference type="Proteomes" id="UP001165063"/>
    </source>
</evidence>
<evidence type="ECO:0000256" key="1">
    <source>
        <dbReference type="ARBA" id="ARBA00004184"/>
    </source>
</evidence>
<feature type="repeat" description="CHCR" evidence="4">
    <location>
        <begin position="869"/>
        <end position="1028"/>
    </location>
</feature>
<reference evidence="7" key="1">
    <citation type="submission" date="2023-04" db="EMBL/GenBank/DDBJ databases">
        <title>Ambrosiozyma monospora NBRC 1965.</title>
        <authorList>
            <person name="Ichikawa N."/>
            <person name="Sato H."/>
            <person name="Tonouchi N."/>
        </authorList>
    </citation>
    <scope>NUCLEOTIDE SEQUENCE</scope>
    <source>
        <strain evidence="7">NBRC 1965</strain>
    </source>
</reference>
<dbReference type="SUPFAM" id="SSF50978">
    <property type="entry name" value="WD40 repeat-like"/>
    <property type="match status" value="1"/>
</dbReference>
<organism evidence="7 8">
    <name type="scientific">Ambrosiozyma monospora</name>
    <name type="common">Yeast</name>
    <name type="synonym">Endomycopsis monosporus</name>
    <dbReference type="NCBI Taxonomy" id="43982"/>
    <lineage>
        <taxon>Eukaryota</taxon>
        <taxon>Fungi</taxon>
        <taxon>Dikarya</taxon>
        <taxon>Ascomycota</taxon>
        <taxon>Saccharomycotina</taxon>
        <taxon>Pichiomycetes</taxon>
        <taxon>Pichiales</taxon>
        <taxon>Pichiaceae</taxon>
        <taxon>Ambrosiozyma</taxon>
    </lineage>
</organism>
<evidence type="ECO:0000259" key="6">
    <source>
        <dbReference type="PROSITE" id="PS50219"/>
    </source>
</evidence>
<dbReference type="Pfam" id="PF10366">
    <property type="entry name" value="Vps39_1"/>
    <property type="match status" value="1"/>
</dbReference>
<dbReference type="GO" id="GO:0006914">
    <property type="term" value="P:autophagy"/>
    <property type="evidence" value="ECO:0007669"/>
    <property type="project" value="TreeGrafter"/>
</dbReference>
<evidence type="ECO:0000256" key="3">
    <source>
        <dbReference type="ARBA" id="ARBA00038201"/>
    </source>
</evidence>
<evidence type="ECO:0000256" key="4">
    <source>
        <dbReference type="PROSITE-ProRule" id="PRU01006"/>
    </source>
</evidence>
<dbReference type="InterPro" id="IPR032914">
    <property type="entry name" value="Vam6/VPS39/TRAP1"/>
</dbReference>
<dbReference type="Pfam" id="PF00780">
    <property type="entry name" value="CNH"/>
    <property type="match status" value="1"/>
</dbReference>
<dbReference type="InterPro" id="IPR000547">
    <property type="entry name" value="Clathrin_H-chain/VPS_repeat"/>
</dbReference>
<feature type="region of interest" description="Disordered" evidence="5">
    <location>
        <begin position="70"/>
        <end position="100"/>
    </location>
</feature>
<proteinExistence type="inferred from homology"/>
<dbReference type="AlphaFoldDB" id="A0A9W6YXC5"/>
<comment type="similarity">
    <text evidence="3">Belongs to the VAM6/VPS39 family.</text>
</comment>
<dbReference type="GO" id="GO:0012505">
    <property type="term" value="C:endomembrane system"/>
    <property type="evidence" value="ECO:0007669"/>
    <property type="project" value="UniProtKB-SubCell"/>
</dbReference>
<dbReference type="OrthoDB" id="5325112at2759"/>
<keyword evidence="8" id="KW-1185">Reference proteome</keyword>
<protein>
    <submittedName>
        <fullName evidence="7">Unnamed protein product</fullName>
    </submittedName>
</protein>
<accession>A0A9W6YXC5</accession>
<dbReference type="InterPro" id="IPR001180">
    <property type="entry name" value="CNH_dom"/>
</dbReference>
<sequence>MVNANTETTNMADAITAYTQLGIELPRDVRVTCANVLPVTNHLFVGLSNGQLLVYQLTATDYYKPTLETNEEEQQQNIEASHANKSEEEIENDNHNDNGADIRSVFTTASIRSSFSAMTNGNANNGNDHYQPHPNKVKLDQLSTEELTLISSLQLELNPLEKSPTHAIQIEFLPSLKYLIVLLNTQNVQIYNLNDDDTFLDKIDSFEEFKFNLIKTWSDIDEPEDSATSTSTSANDEIVEEDFQYSDIRVRNKDDDSISLATVQLQPDQYDQNQKKKQFSVARSNFNYLCMISRRHLVIIRWYLDQFDKKFEFRLNDKIKLIEFLNYDTAIVALNNNDLFKLSLSSGSVNAIQIQFLNPQQPQFQQRSSFFFNSYNDSLVDVFKSNNDQQLNILKDSNIIKLNNDLEFINFKKNCHSGTAKNLLSIPSSVGVSFHGRLKFCKYWFPYLINVYGNTIQLRNLEDGQLIQTLYLDSRLVSAGIIDVKMLQKCLFIITPTKVVKFVKNDYSYQLAQFEEHEDYNDAIYLIEKLNPLFFDKDESFTRHLHNHSARQMKFLTLRKFQLLKGVQLLKKQSFELAIRLFVEFISPPDIVLNNLPEHLSELLNLDETLAEFLQARDLEIQEEIQRRQQVTIRRGNASVKSFLLSPSKPKIPERDEKSQGLTMNYKDTKAINQLITYLTDTRRKLTRLLDPASPQFEWHGYLISIELYEELATTESTDDYGKEEDNSSALRSLEMIDNYLFQCYLLTNMRMVGPLLRISNYCTFEIVERKCLNLKLYNELIDFYYFRKSHEKALNLLNKLCFETLNDDGGSNTVTGSPTSSLSFLFNVDFMLKYIQKLGNDNLNLVLEYSSKLIQTDPGYFHMIFMNDTIECESLDNFAVVDFLAENNWIQFQLEYLEYVIYDTGFENVRLINKLIELYINIDYIANYDKILRAYGLNKYNASHFLKKINNLLRSDDVDEVSRKYLLLLTIHPNKRMDRHAEVLRIFVNELNDNTSAINYCCEVYQTNETLGTKLGYDLIDLCLTTNGEAAIPTILNPKLNFLDPIVS</sequence>
<dbReference type="GO" id="GO:0034058">
    <property type="term" value="P:endosomal vesicle fusion"/>
    <property type="evidence" value="ECO:0007669"/>
    <property type="project" value="TreeGrafter"/>
</dbReference>
<feature type="domain" description="CNH" evidence="6">
    <location>
        <begin position="28"/>
        <end position="485"/>
    </location>
</feature>
<dbReference type="Proteomes" id="UP001165063">
    <property type="component" value="Unassembled WGS sequence"/>
</dbReference>
<name>A0A9W6YXC5_AMBMO</name>
<comment type="subcellular location">
    <subcellularLocation>
        <location evidence="1">Endomembrane system</location>
        <topology evidence="1">Peripheral membrane protein</topology>
    </subcellularLocation>
</comment>
<dbReference type="PANTHER" id="PTHR12894">
    <property type="entry name" value="CNH DOMAIN CONTAINING"/>
    <property type="match status" value="1"/>
</dbReference>
<dbReference type="PANTHER" id="PTHR12894:SF49">
    <property type="entry name" value="VAM6_VPS39-LIKE PROTEIN"/>
    <property type="match status" value="1"/>
</dbReference>
<dbReference type="PROSITE" id="PS50219">
    <property type="entry name" value="CNH"/>
    <property type="match status" value="1"/>
</dbReference>
<dbReference type="PROSITE" id="PS50236">
    <property type="entry name" value="CHCR"/>
    <property type="match status" value="1"/>
</dbReference>
<comment type="caution">
    <text evidence="7">The sequence shown here is derived from an EMBL/GenBank/DDBJ whole genome shotgun (WGS) entry which is preliminary data.</text>
</comment>
<dbReference type="GO" id="GO:0000329">
    <property type="term" value="C:fungal-type vacuole membrane"/>
    <property type="evidence" value="ECO:0007669"/>
    <property type="project" value="TreeGrafter"/>
</dbReference>
<gene>
    <name evidence="7" type="ORF">Amon01_000263800</name>
</gene>
<dbReference type="GO" id="GO:0006886">
    <property type="term" value="P:intracellular protein transport"/>
    <property type="evidence" value="ECO:0007669"/>
    <property type="project" value="UniProtKB-UniRule"/>
</dbReference>
<keyword evidence="2" id="KW-0472">Membrane</keyword>
<feature type="compositionally biased region" description="Basic and acidic residues" evidence="5">
    <location>
        <begin position="82"/>
        <end position="100"/>
    </location>
</feature>
<dbReference type="InterPro" id="IPR036322">
    <property type="entry name" value="WD40_repeat_dom_sf"/>
</dbReference>
<evidence type="ECO:0000256" key="2">
    <source>
        <dbReference type="ARBA" id="ARBA00023136"/>
    </source>
</evidence>
<evidence type="ECO:0000313" key="7">
    <source>
        <dbReference type="EMBL" id="GMG22489.1"/>
    </source>
</evidence>
<evidence type="ECO:0000256" key="5">
    <source>
        <dbReference type="SAM" id="MobiDB-lite"/>
    </source>
</evidence>
<dbReference type="EMBL" id="BSXU01000985">
    <property type="protein sequence ID" value="GMG22489.1"/>
    <property type="molecule type" value="Genomic_DNA"/>
</dbReference>
<dbReference type="InterPro" id="IPR019452">
    <property type="entry name" value="VPS39/TGF_beta_rcpt-assoc_1"/>
</dbReference>